<dbReference type="EMBL" id="KV429061">
    <property type="protein sequence ID" value="KZT69029.1"/>
    <property type="molecule type" value="Genomic_DNA"/>
</dbReference>
<dbReference type="Proteomes" id="UP000076727">
    <property type="component" value="Unassembled WGS sequence"/>
</dbReference>
<accession>A0A165Q5J0</accession>
<name>A0A165Q5J0_9APHY</name>
<sequence>MNAPSYEAPQVSWPPCASNQCTGFASLAQSWYPSAVWPLPSLPSAFTPPFAGSMNSPITTTPSPEASASYTLNVPPSPTTAISSTSTFSVTTATPTQGPNISSEDSTSMYPSLDAKSSSASSASSALSAFNASSASMTASPGITSKHSHAAAIAGSIIGILVLLLIALGVWFARRRRRREMAPSSWFIATGILPKPGLAPIQVRGVPIEPEGPPPAYEQIIEQR</sequence>
<gene>
    <name evidence="3" type="ORF">DAEQUDRAFT_765809</name>
</gene>
<keyword evidence="4" id="KW-1185">Reference proteome</keyword>
<dbReference type="OrthoDB" id="10628784at2759"/>
<protein>
    <submittedName>
        <fullName evidence="3">Uncharacterized protein</fullName>
    </submittedName>
</protein>
<feature type="compositionally biased region" description="Polar residues" evidence="1">
    <location>
        <begin position="97"/>
        <end position="110"/>
    </location>
</feature>
<feature type="compositionally biased region" description="Low complexity" evidence="1">
    <location>
        <begin position="83"/>
        <end position="96"/>
    </location>
</feature>
<evidence type="ECO:0000313" key="4">
    <source>
        <dbReference type="Proteomes" id="UP000076727"/>
    </source>
</evidence>
<reference evidence="3 4" key="1">
    <citation type="journal article" date="2016" name="Mol. Biol. Evol.">
        <title>Comparative Genomics of Early-Diverging Mushroom-Forming Fungi Provides Insights into the Origins of Lignocellulose Decay Capabilities.</title>
        <authorList>
            <person name="Nagy L.G."/>
            <person name="Riley R."/>
            <person name="Tritt A."/>
            <person name="Adam C."/>
            <person name="Daum C."/>
            <person name="Floudas D."/>
            <person name="Sun H."/>
            <person name="Yadav J.S."/>
            <person name="Pangilinan J."/>
            <person name="Larsson K.H."/>
            <person name="Matsuura K."/>
            <person name="Barry K."/>
            <person name="Labutti K."/>
            <person name="Kuo R."/>
            <person name="Ohm R.A."/>
            <person name="Bhattacharya S.S."/>
            <person name="Shirouzu T."/>
            <person name="Yoshinaga Y."/>
            <person name="Martin F.M."/>
            <person name="Grigoriev I.V."/>
            <person name="Hibbett D.S."/>
        </authorList>
    </citation>
    <scope>NUCLEOTIDE SEQUENCE [LARGE SCALE GENOMIC DNA]</scope>
    <source>
        <strain evidence="3 4">L-15889</strain>
    </source>
</reference>
<feature type="transmembrane region" description="Helical" evidence="2">
    <location>
        <begin position="150"/>
        <end position="173"/>
    </location>
</feature>
<evidence type="ECO:0000256" key="2">
    <source>
        <dbReference type="SAM" id="Phobius"/>
    </source>
</evidence>
<evidence type="ECO:0000313" key="3">
    <source>
        <dbReference type="EMBL" id="KZT69029.1"/>
    </source>
</evidence>
<organism evidence="3 4">
    <name type="scientific">Daedalea quercina L-15889</name>
    <dbReference type="NCBI Taxonomy" id="1314783"/>
    <lineage>
        <taxon>Eukaryota</taxon>
        <taxon>Fungi</taxon>
        <taxon>Dikarya</taxon>
        <taxon>Basidiomycota</taxon>
        <taxon>Agaricomycotina</taxon>
        <taxon>Agaricomycetes</taxon>
        <taxon>Polyporales</taxon>
        <taxon>Fomitopsis</taxon>
    </lineage>
</organism>
<evidence type="ECO:0000256" key="1">
    <source>
        <dbReference type="SAM" id="MobiDB-lite"/>
    </source>
</evidence>
<dbReference type="AlphaFoldDB" id="A0A165Q5J0"/>
<keyword evidence="2" id="KW-0812">Transmembrane</keyword>
<keyword evidence="2" id="KW-0472">Membrane</keyword>
<proteinExistence type="predicted"/>
<keyword evidence="2" id="KW-1133">Transmembrane helix</keyword>
<feature type="region of interest" description="Disordered" evidence="1">
    <location>
        <begin position="83"/>
        <end position="114"/>
    </location>
</feature>